<proteinExistence type="predicted"/>
<dbReference type="EMBL" id="JBBKZS010000031">
    <property type="protein sequence ID" value="MEJ8859567.1"/>
    <property type="molecule type" value="Genomic_DNA"/>
</dbReference>
<protein>
    <submittedName>
        <fullName evidence="2">Uncharacterized protein</fullName>
    </submittedName>
</protein>
<feature type="compositionally biased region" description="Polar residues" evidence="1">
    <location>
        <begin position="63"/>
        <end position="72"/>
    </location>
</feature>
<evidence type="ECO:0000313" key="3">
    <source>
        <dbReference type="Proteomes" id="UP001367030"/>
    </source>
</evidence>
<comment type="caution">
    <text evidence="2">The sequence shown here is derived from an EMBL/GenBank/DDBJ whole genome shotgun (WGS) entry which is preliminary data.</text>
</comment>
<accession>A0ABU8XLM4</accession>
<sequence>MPPSRTLKSDTVHLLMTLRADLNEPGHRVRASERDGTPLAARPEPASRDTDHAGLAPPHLASEVSSRQVVAT</sequence>
<gene>
    <name evidence="2" type="ORF">WKW79_33750</name>
</gene>
<evidence type="ECO:0000256" key="1">
    <source>
        <dbReference type="SAM" id="MobiDB-lite"/>
    </source>
</evidence>
<feature type="compositionally biased region" description="Basic and acidic residues" evidence="1">
    <location>
        <begin position="23"/>
        <end position="36"/>
    </location>
</feature>
<dbReference type="Proteomes" id="UP001367030">
    <property type="component" value="Unassembled WGS sequence"/>
</dbReference>
<reference evidence="2 3" key="1">
    <citation type="submission" date="2024-03" db="EMBL/GenBank/DDBJ databases">
        <title>Novel species of the genus Variovorax.</title>
        <authorList>
            <person name="Liu Q."/>
            <person name="Xin Y.-H."/>
        </authorList>
    </citation>
    <scope>NUCLEOTIDE SEQUENCE [LARGE SCALE GENOMIC DNA]</scope>
    <source>
        <strain evidence="2 3">KACC 18901</strain>
    </source>
</reference>
<feature type="region of interest" description="Disordered" evidence="1">
    <location>
        <begin position="23"/>
        <end position="72"/>
    </location>
</feature>
<evidence type="ECO:0000313" key="2">
    <source>
        <dbReference type="EMBL" id="MEJ8859567.1"/>
    </source>
</evidence>
<organism evidence="2 3">
    <name type="scientific">Variovorax robiniae</name>
    <dbReference type="NCBI Taxonomy" id="1836199"/>
    <lineage>
        <taxon>Bacteria</taxon>
        <taxon>Pseudomonadati</taxon>
        <taxon>Pseudomonadota</taxon>
        <taxon>Betaproteobacteria</taxon>
        <taxon>Burkholderiales</taxon>
        <taxon>Comamonadaceae</taxon>
        <taxon>Variovorax</taxon>
    </lineage>
</organism>
<dbReference type="RefSeq" id="WP_340339602.1">
    <property type="nucleotide sequence ID" value="NZ_JBBKZS010000031.1"/>
</dbReference>
<keyword evidence="3" id="KW-1185">Reference proteome</keyword>
<name>A0ABU8XLM4_9BURK</name>